<dbReference type="GO" id="GO:0005737">
    <property type="term" value="C:cytoplasm"/>
    <property type="evidence" value="ECO:0007669"/>
    <property type="project" value="TreeGrafter"/>
</dbReference>
<dbReference type="SUPFAM" id="SSF52540">
    <property type="entry name" value="P-loop containing nucleoside triphosphate hydrolases"/>
    <property type="match status" value="1"/>
</dbReference>
<dbReference type="SUPFAM" id="SSF46894">
    <property type="entry name" value="C-terminal effector domain of the bipartite response regulators"/>
    <property type="match status" value="1"/>
</dbReference>
<dbReference type="PANTHER" id="PTHR16305">
    <property type="entry name" value="TESTICULAR SOLUBLE ADENYLYL CYCLASE"/>
    <property type="match status" value="1"/>
</dbReference>
<evidence type="ECO:0000259" key="3">
    <source>
        <dbReference type="PROSITE" id="PS50043"/>
    </source>
</evidence>
<evidence type="ECO:0000313" key="5">
    <source>
        <dbReference type="Proteomes" id="UP000530424"/>
    </source>
</evidence>
<dbReference type="InterPro" id="IPR000792">
    <property type="entry name" value="Tscrpt_reg_LuxR_C"/>
</dbReference>
<sequence>MRCPVLVSRNEELTRLRDALALPAAGRGGVWVVRGEPGVGKSRLAGELLEEARAGGLAVLAGRAVRAATPVPLRPLGEALLAWLRGGAVPDDPALAPFLPALGRLAPQLRTTADDGEPSVVLIGEALLRLATAIGGRGTLLMIEDLHWADPETLNVLQYVADNIRDVPLVVVATTRPHDVAAVTELVADLHARGALEVVDLEPMADDDVTAMLRACLDGEPPAEVADLVRRYAAGFPLFVEELLADLRDSGALVRRDDTWVAGEQPELVVPRSFARSVAGRLEAVSPAARDVLEAAAMLGTEFDWTIVGAALGLDGRGLSAAMRELRDQRFVVPAPPDGFAFRHALTREAVLESVLPPDRVRLAGVLAEAIAGTVGDTSTDGVVGAADDEAHQQLAELFEAAGEDVRAATHWLAAGRAATERGALVSAGEALARAADLVPADHPTAVEVREAQVGVHALAGDAQAALEVAEPLVEQLTGSASDPARLAELQLRLVRILVAAGRWDEAEERLAGCADHDPALGHVLAARIALGRLDDDLAGERARAALAAVGEDRPEIACEAWEVLGRALRGHDVVASEEAFEEGFRIADRHGLLLWRARNLAQLGSLDIIRRRPTDDRLLAARAALLEIGAVPAAARVEFDIALVRIRLMDVADALARLDRAVAIMRRLRQAELAITIVLRAHAHGLLGDTDAMEADLAEGLALGADDPLVEMSVAGHVRAPVALARGRYDEAHAHFAAADEVLRRHPGLPFSLRGLYALVDTVLHDGEAVRAEVRAWPQVHAPFNWFALGAADAVAAGRAGDAATAEQTFADAAGAMPGDEPWHELCVWALVARAAAADRWGEPERWFRRALDGFVDLGLTEAASATRVAMREAGFAVPRRAAGGDRVPAALQQLGVTAREYDVLRLVVEGRTNKEIADRLFLSVRTVETHVARLLQRTGAADRGGLGAFAG</sequence>
<dbReference type="GO" id="GO:0005524">
    <property type="term" value="F:ATP binding"/>
    <property type="evidence" value="ECO:0007669"/>
    <property type="project" value="UniProtKB-KW"/>
</dbReference>
<dbReference type="PROSITE" id="PS00622">
    <property type="entry name" value="HTH_LUXR_1"/>
    <property type="match status" value="1"/>
</dbReference>
<dbReference type="PANTHER" id="PTHR16305:SF35">
    <property type="entry name" value="TRANSCRIPTIONAL ACTIVATOR DOMAIN"/>
    <property type="match status" value="1"/>
</dbReference>
<dbReference type="PRINTS" id="PR00038">
    <property type="entry name" value="HTHLUXR"/>
</dbReference>
<dbReference type="GO" id="GO:0006355">
    <property type="term" value="P:regulation of DNA-templated transcription"/>
    <property type="evidence" value="ECO:0007669"/>
    <property type="project" value="InterPro"/>
</dbReference>
<dbReference type="CDD" id="cd06170">
    <property type="entry name" value="LuxR_C_like"/>
    <property type="match status" value="1"/>
</dbReference>
<dbReference type="EMBL" id="JACCFP010000001">
    <property type="protein sequence ID" value="NYJ00645.1"/>
    <property type="molecule type" value="Genomic_DNA"/>
</dbReference>
<keyword evidence="2" id="KW-0067">ATP-binding</keyword>
<dbReference type="Pfam" id="PF13191">
    <property type="entry name" value="AAA_16"/>
    <property type="match status" value="1"/>
</dbReference>
<accession>A0A853BZH2</accession>
<dbReference type="InterPro" id="IPR011990">
    <property type="entry name" value="TPR-like_helical_dom_sf"/>
</dbReference>
<dbReference type="InterPro" id="IPR036388">
    <property type="entry name" value="WH-like_DNA-bd_sf"/>
</dbReference>
<dbReference type="InterPro" id="IPR027417">
    <property type="entry name" value="P-loop_NTPase"/>
</dbReference>
<dbReference type="Gene3D" id="1.25.40.10">
    <property type="entry name" value="Tetratricopeptide repeat domain"/>
    <property type="match status" value="2"/>
</dbReference>
<dbReference type="Gene3D" id="1.10.10.10">
    <property type="entry name" value="Winged helix-like DNA-binding domain superfamily/Winged helix DNA-binding domain"/>
    <property type="match status" value="1"/>
</dbReference>
<dbReference type="RefSeq" id="WP_179667201.1">
    <property type="nucleotide sequence ID" value="NZ_JACCFP010000001.1"/>
</dbReference>
<name>A0A853BZH2_9ACTN</name>
<proteinExistence type="predicted"/>
<dbReference type="PROSITE" id="PS50043">
    <property type="entry name" value="HTH_LUXR_2"/>
    <property type="match status" value="1"/>
</dbReference>
<evidence type="ECO:0000256" key="1">
    <source>
        <dbReference type="ARBA" id="ARBA00022741"/>
    </source>
</evidence>
<gene>
    <name evidence="4" type="ORF">HNR19_001343</name>
</gene>
<evidence type="ECO:0000313" key="4">
    <source>
        <dbReference type="EMBL" id="NYJ00645.1"/>
    </source>
</evidence>
<feature type="domain" description="HTH luxR-type" evidence="3">
    <location>
        <begin position="889"/>
        <end position="953"/>
    </location>
</feature>
<dbReference type="AlphaFoldDB" id="A0A853BZH2"/>
<keyword evidence="5" id="KW-1185">Reference proteome</keyword>
<organism evidence="4 5">
    <name type="scientific">Nocardioides thalensis</name>
    <dbReference type="NCBI Taxonomy" id="1914755"/>
    <lineage>
        <taxon>Bacteria</taxon>
        <taxon>Bacillati</taxon>
        <taxon>Actinomycetota</taxon>
        <taxon>Actinomycetes</taxon>
        <taxon>Propionibacteriales</taxon>
        <taxon>Nocardioidaceae</taxon>
        <taxon>Nocardioides</taxon>
    </lineage>
</organism>
<dbReference type="Proteomes" id="UP000530424">
    <property type="component" value="Unassembled WGS sequence"/>
</dbReference>
<comment type="caution">
    <text evidence="4">The sequence shown here is derived from an EMBL/GenBank/DDBJ whole genome shotgun (WGS) entry which is preliminary data.</text>
</comment>
<keyword evidence="1" id="KW-0547">Nucleotide-binding</keyword>
<dbReference type="InterPro" id="IPR016032">
    <property type="entry name" value="Sig_transdc_resp-reg_C-effctor"/>
</dbReference>
<dbReference type="SMART" id="SM00421">
    <property type="entry name" value="HTH_LUXR"/>
    <property type="match status" value="1"/>
</dbReference>
<dbReference type="GO" id="GO:0004016">
    <property type="term" value="F:adenylate cyclase activity"/>
    <property type="evidence" value="ECO:0007669"/>
    <property type="project" value="TreeGrafter"/>
</dbReference>
<evidence type="ECO:0000256" key="2">
    <source>
        <dbReference type="ARBA" id="ARBA00022840"/>
    </source>
</evidence>
<protein>
    <submittedName>
        <fullName evidence="4">DNA-binding CsgD family transcriptional regulator</fullName>
    </submittedName>
</protein>
<dbReference type="GO" id="GO:0003677">
    <property type="term" value="F:DNA binding"/>
    <property type="evidence" value="ECO:0007669"/>
    <property type="project" value="UniProtKB-KW"/>
</dbReference>
<dbReference type="InterPro" id="IPR041664">
    <property type="entry name" value="AAA_16"/>
</dbReference>
<keyword evidence="4" id="KW-0238">DNA-binding</keyword>
<dbReference type="SUPFAM" id="SSF48452">
    <property type="entry name" value="TPR-like"/>
    <property type="match status" value="2"/>
</dbReference>
<dbReference type="Pfam" id="PF00196">
    <property type="entry name" value="GerE"/>
    <property type="match status" value="1"/>
</dbReference>
<reference evidence="4 5" key="1">
    <citation type="submission" date="2020-07" db="EMBL/GenBank/DDBJ databases">
        <title>Sequencing the genomes of 1000 actinobacteria strains.</title>
        <authorList>
            <person name="Klenk H.-P."/>
        </authorList>
    </citation>
    <scope>NUCLEOTIDE SEQUENCE [LARGE SCALE GENOMIC DNA]</scope>
    <source>
        <strain evidence="4 5">DSM 103833</strain>
    </source>
</reference>